<dbReference type="Proteomes" id="UP000308054">
    <property type="component" value="Unassembled WGS sequence"/>
</dbReference>
<accession>A0A4S2GVU7</accession>
<reference evidence="2 3" key="1">
    <citation type="journal article" date="2017" name="Int. J. Syst. Evol. Microbiol.">
        <title>Marinicauda algicola sp. nov., isolated from a marine red alga Rhodosorus marinus.</title>
        <authorList>
            <person name="Jeong S.E."/>
            <person name="Jeon S.H."/>
            <person name="Chun B.H."/>
            <person name="Kim D.W."/>
            <person name="Jeon C.O."/>
        </authorList>
    </citation>
    <scope>NUCLEOTIDE SEQUENCE [LARGE SCALE GENOMIC DNA]</scope>
    <source>
        <strain evidence="2 3">JCM 31718</strain>
    </source>
</reference>
<evidence type="ECO:0000313" key="2">
    <source>
        <dbReference type="EMBL" id="TGY87217.1"/>
    </source>
</evidence>
<feature type="transmembrane region" description="Helical" evidence="1">
    <location>
        <begin position="172"/>
        <end position="196"/>
    </location>
</feature>
<organism evidence="2 3">
    <name type="scientific">Marinicauda algicola</name>
    <dbReference type="NCBI Taxonomy" id="2029849"/>
    <lineage>
        <taxon>Bacteria</taxon>
        <taxon>Pseudomonadati</taxon>
        <taxon>Pseudomonadota</taxon>
        <taxon>Alphaproteobacteria</taxon>
        <taxon>Maricaulales</taxon>
        <taxon>Maricaulaceae</taxon>
        <taxon>Marinicauda</taxon>
    </lineage>
</organism>
<dbReference type="EMBL" id="SRXW01000007">
    <property type="protein sequence ID" value="TGY87217.1"/>
    <property type="molecule type" value="Genomic_DNA"/>
</dbReference>
<protein>
    <submittedName>
        <fullName evidence="2">Uncharacterized protein</fullName>
    </submittedName>
</protein>
<gene>
    <name evidence="2" type="ORF">E5163_15980</name>
</gene>
<dbReference type="RefSeq" id="WP_135997520.1">
    <property type="nucleotide sequence ID" value="NZ_CP071057.1"/>
</dbReference>
<dbReference type="AlphaFoldDB" id="A0A4S2GVU7"/>
<feature type="transmembrane region" description="Helical" evidence="1">
    <location>
        <begin position="264"/>
        <end position="281"/>
    </location>
</feature>
<keyword evidence="1" id="KW-0812">Transmembrane</keyword>
<comment type="caution">
    <text evidence="2">The sequence shown here is derived from an EMBL/GenBank/DDBJ whole genome shotgun (WGS) entry which is preliminary data.</text>
</comment>
<keyword evidence="3" id="KW-1185">Reference proteome</keyword>
<dbReference type="OrthoDB" id="9839455at2"/>
<evidence type="ECO:0000313" key="3">
    <source>
        <dbReference type="Proteomes" id="UP000308054"/>
    </source>
</evidence>
<name>A0A4S2GVU7_9PROT</name>
<keyword evidence="1" id="KW-1133">Transmembrane helix</keyword>
<sequence>MKNSAIGARLAVALLALVFVSGCDSIQSMLVLDPVVRAVMPDEREAQSDEILNAVLGRDREALTPHLHEMIRGEEFQAGFDQLLDYVPHAAPETIDLISYKSHSQTNVAANGTQRRLEVYDATYRLAFGERQEFLYIRLRSQDGAPFLADTIRMFPVPEPVHASPADLTPGYIAALVLVIVVPTLVAFTFVFTFFVKRLKRRILWSALILFIGYPAFTYSMRAGTWSLTSPGVTASETSFNLNLIEFNFLSAGYLENIIAGDRLFEIAVPLGALLFWLQYLRGRLARKPQAPAAVEAIEAAAKPPAA</sequence>
<keyword evidence="1" id="KW-0472">Membrane</keyword>
<proteinExistence type="predicted"/>
<feature type="transmembrane region" description="Helical" evidence="1">
    <location>
        <begin position="203"/>
        <end position="221"/>
    </location>
</feature>
<dbReference type="PROSITE" id="PS51257">
    <property type="entry name" value="PROKAR_LIPOPROTEIN"/>
    <property type="match status" value="1"/>
</dbReference>
<evidence type="ECO:0000256" key="1">
    <source>
        <dbReference type="SAM" id="Phobius"/>
    </source>
</evidence>